<gene>
    <name evidence="1" type="ORF">DNK57_01595</name>
</gene>
<evidence type="ECO:0000313" key="1">
    <source>
        <dbReference type="EMBL" id="MBE2899523.1"/>
    </source>
</evidence>
<dbReference type="EMBL" id="QKOF01000003">
    <property type="protein sequence ID" value="MBE2899523.1"/>
    <property type="molecule type" value="Genomic_DNA"/>
</dbReference>
<reference evidence="1" key="1">
    <citation type="submission" date="2018-06" db="EMBL/GenBank/DDBJ databases">
        <title>Draft genome sequence of Methanothermobacter thermautotrophicus Strain WHS, a thermophilic, hydrogenotrophic methanogen isolated from Washburn Hot Springs in Yellowstone National Park, USA.</title>
        <authorList>
            <person name="Mckay L.J."/>
            <person name="Klingelsmith K."/>
            <person name="Inskeep W.P."/>
            <person name="Fields M.W."/>
        </authorList>
    </citation>
    <scope>NUCLEOTIDE SEQUENCE</scope>
    <source>
        <strain evidence="1">WHS</strain>
    </source>
</reference>
<protein>
    <submittedName>
        <fullName evidence="1">Uncharacterized protein</fullName>
    </submittedName>
</protein>
<comment type="caution">
    <text evidence="1">The sequence shown here is derived from an EMBL/GenBank/DDBJ whole genome shotgun (WGS) entry which is preliminary data.</text>
</comment>
<name>A0A842YNH2_METTF</name>
<proteinExistence type="predicted"/>
<dbReference type="Proteomes" id="UP000646659">
    <property type="component" value="Unassembled WGS sequence"/>
</dbReference>
<accession>A0A842YNH2</accession>
<dbReference type="AlphaFoldDB" id="A0A842YNH2"/>
<evidence type="ECO:0000313" key="2">
    <source>
        <dbReference type="Proteomes" id="UP000646659"/>
    </source>
</evidence>
<sequence>MDLMYIKKNHDSRPVHPGTINKDMITSRADDMGFLTASMRREPMYWWTVKNHLIKWGSYNYKRGGPLK</sequence>
<organism evidence="1 2">
    <name type="scientific">Methanothermobacter thermautotrophicus</name>
    <name type="common">Methanobacterium thermoformicicum</name>
    <dbReference type="NCBI Taxonomy" id="145262"/>
    <lineage>
        <taxon>Archaea</taxon>
        <taxon>Methanobacteriati</taxon>
        <taxon>Methanobacteriota</taxon>
        <taxon>Methanomada group</taxon>
        <taxon>Methanobacteria</taxon>
        <taxon>Methanobacteriales</taxon>
        <taxon>Methanobacteriaceae</taxon>
        <taxon>Methanothermobacter</taxon>
    </lineage>
</organism>